<comment type="caution">
    <text evidence="1">The sequence shown here is derived from an EMBL/GenBank/DDBJ whole genome shotgun (WGS) entry which is preliminary data.</text>
</comment>
<name>A0AAV7H620_DENCH</name>
<protein>
    <submittedName>
        <fullName evidence="1">Uncharacterized protein</fullName>
    </submittedName>
</protein>
<sequence length="317" mass="33744">MQPLRKTRKKTVQSVSQRCGASLGPEIFVLHRCKAISIPLWCSALYHSALGRSETNRRVARLEEESELGLVEGGVTVRLGWQYGWVGFKHRDIHNLYLFYNRRALDLCNFADASIVSMENLLSVRSQNPTTNIAIARGRTTASAGSPKIPPISAACPISRTDNAMTTAPPIMKGRRRPNLLAHRSLMTPTRGCTKSPESGPQSHTKLANECGIPSSCTESCRAHPNCTPLATTVTCKSSRSGTLASSRGGGGGGGGSGGLDFLLRSLPLVVATSAADERDDRGRLLAGGGCVPVNSCGGSLIPPILGGRWRLQQSAV</sequence>
<dbReference type="Proteomes" id="UP000775213">
    <property type="component" value="Unassembled WGS sequence"/>
</dbReference>
<dbReference type="AlphaFoldDB" id="A0AAV7H620"/>
<reference evidence="1 2" key="1">
    <citation type="journal article" date="2021" name="Hortic Res">
        <title>Chromosome-scale assembly of the Dendrobium chrysotoxum genome enhances the understanding of orchid evolution.</title>
        <authorList>
            <person name="Zhang Y."/>
            <person name="Zhang G.Q."/>
            <person name="Zhang D."/>
            <person name="Liu X.D."/>
            <person name="Xu X.Y."/>
            <person name="Sun W.H."/>
            <person name="Yu X."/>
            <person name="Zhu X."/>
            <person name="Wang Z.W."/>
            <person name="Zhao X."/>
            <person name="Zhong W.Y."/>
            <person name="Chen H."/>
            <person name="Yin W.L."/>
            <person name="Huang T."/>
            <person name="Niu S.C."/>
            <person name="Liu Z.J."/>
        </authorList>
    </citation>
    <scope>NUCLEOTIDE SEQUENCE [LARGE SCALE GENOMIC DNA]</scope>
    <source>
        <strain evidence="1">Lindl</strain>
    </source>
</reference>
<evidence type="ECO:0000313" key="1">
    <source>
        <dbReference type="EMBL" id="KAH0464566.1"/>
    </source>
</evidence>
<proteinExistence type="predicted"/>
<evidence type="ECO:0000313" key="2">
    <source>
        <dbReference type="Proteomes" id="UP000775213"/>
    </source>
</evidence>
<gene>
    <name evidence="1" type="ORF">IEQ34_007352</name>
</gene>
<accession>A0AAV7H620</accession>
<dbReference type="EMBL" id="JAGFBR010000007">
    <property type="protein sequence ID" value="KAH0464566.1"/>
    <property type="molecule type" value="Genomic_DNA"/>
</dbReference>
<keyword evidence="2" id="KW-1185">Reference proteome</keyword>
<organism evidence="1 2">
    <name type="scientific">Dendrobium chrysotoxum</name>
    <name type="common">Orchid</name>
    <dbReference type="NCBI Taxonomy" id="161865"/>
    <lineage>
        <taxon>Eukaryota</taxon>
        <taxon>Viridiplantae</taxon>
        <taxon>Streptophyta</taxon>
        <taxon>Embryophyta</taxon>
        <taxon>Tracheophyta</taxon>
        <taxon>Spermatophyta</taxon>
        <taxon>Magnoliopsida</taxon>
        <taxon>Liliopsida</taxon>
        <taxon>Asparagales</taxon>
        <taxon>Orchidaceae</taxon>
        <taxon>Epidendroideae</taxon>
        <taxon>Malaxideae</taxon>
        <taxon>Dendrobiinae</taxon>
        <taxon>Dendrobium</taxon>
    </lineage>
</organism>